<name>A0A1B2F3H3_PSEPU</name>
<gene>
    <name evidence="2" type="ORF">IEC33019_1185</name>
</gene>
<dbReference type="EMBL" id="CP016634">
    <property type="protein sequence ID" value="ANY86754.1"/>
    <property type="molecule type" value="Genomic_DNA"/>
</dbReference>
<reference evidence="2" key="1">
    <citation type="submission" date="2016-07" db="EMBL/GenBank/DDBJ databases">
        <title>New class B carbapenemase carried by novel plasmid in Pseudomonas putida enviromental strain in eastern Amazonia.</title>
        <authorList>
            <person name="Souza C.O."/>
            <person name="Lima K.V."/>
            <person name="Brasiliense D.M."/>
            <person name="Perez-Chaparro P.J."/>
            <person name="Mamizuka E.M."/>
            <person name="Lima M.O."/>
            <person name="Lima L.N."/>
            <person name="McCulloch J.A."/>
        </authorList>
    </citation>
    <scope>NUCLEOTIDE SEQUENCE [LARGE SCALE GENOMIC DNA]</scope>
    <source>
        <strain evidence="2">IEC33019</strain>
    </source>
</reference>
<organism evidence="2">
    <name type="scientific">Pseudomonas putida</name>
    <name type="common">Arthrobacter siderocapsulatus</name>
    <dbReference type="NCBI Taxonomy" id="303"/>
    <lineage>
        <taxon>Bacteria</taxon>
        <taxon>Pseudomonadati</taxon>
        <taxon>Pseudomonadota</taxon>
        <taxon>Gammaproteobacteria</taxon>
        <taxon>Pseudomonadales</taxon>
        <taxon>Pseudomonadaceae</taxon>
        <taxon>Pseudomonas</taxon>
    </lineage>
</organism>
<protein>
    <submittedName>
        <fullName evidence="2">Uncharacterized protein</fullName>
    </submittedName>
</protein>
<accession>A0A1B2F3H3</accession>
<proteinExistence type="predicted"/>
<evidence type="ECO:0000256" key="1">
    <source>
        <dbReference type="SAM" id="MobiDB-lite"/>
    </source>
</evidence>
<evidence type="ECO:0000313" key="2">
    <source>
        <dbReference type="EMBL" id="ANY86754.1"/>
    </source>
</evidence>
<dbReference type="AlphaFoldDB" id="A0A1B2F3H3"/>
<feature type="region of interest" description="Disordered" evidence="1">
    <location>
        <begin position="1"/>
        <end position="20"/>
    </location>
</feature>
<sequence length="49" mass="5193">MPMDDLATLRPATSPPDKTDHTAVLKAQGITATSYMTLAYGKVLKAPGF</sequence>